<feature type="domain" description="C2" evidence="8">
    <location>
        <begin position="145"/>
        <end position="276"/>
    </location>
</feature>
<comment type="caution">
    <text evidence="9">The sequence shown here is derived from an EMBL/GenBank/DDBJ whole genome shotgun (WGS) entry which is preliminary data.</text>
</comment>
<evidence type="ECO:0000313" key="9">
    <source>
        <dbReference type="EMBL" id="VDI01176.1"/>
    </source>
</evidence>
<dbReference type="GO" id="GO:0005737">
    <property type="term" value="C:cytoplasm"/>
    <property type="evidence" value="ECO:0007669"/>
    <property type="project" value="TreeGrafter"/>
</dbReference>
<reference evidence="9" key="1">
    <citation type="submission" date="2018-11" db="EMBL/GenBank/DDBJ databases">
        <authorList>
            <person name="Alioto T."/>
            <person name="Alioto T."/>
        </authorList>
    </citation>
    <scope>NUCLEOTIDE SEQUENCE</scope>
</reference>
<dbReference type="Gene3D" id="2.60.40.150">
    <property type="entry name" value="C2 domain"/>
    <property type="match status" value="1"/>
</dbReference>
<dbReference type="AlphaFoldDB" id="A0A8B6C747"/>
<accession>A0A8B6C747</accession>
<feature type="region of interest" description="Disordered" evidence="6">
    <location>
        <begin position="133"/>
        <end position="160"/>
    </location>
</feature>
<keyword evidence="10" id="KW-1185">Reference proteome</keyword>
<dbReference type="SMART" id="SM00233">
    <property type="entry name" value="PH"/>
    <property type="match status" value="1"/>
</dbReference>
<dbReference type="Gene3D" id="2.30.29.30">
    <property type="entry name" value="Pleckstrin-homology domain (PH domain)/Phosphotyrosine-binding domain (PTB)"/>
    <property type="match status" value="1"/>
</dbReference>
<evidence type="ECO:0000256" key="1">
    <source>
        <dbReference type="ARBA" id="ARBA00004847"/>
    </source>
</evidence>
<evidence type="ECO:0000313" key="10">
    <source>
        <dbReference type="Proteomes" id="UP000596742"/>
    </source>
</evidence>
<evidence type="ECO:0000256" key="2">
    <source>
        <dbReference type="ARBA" id="ARBA00006306"/>
    </source>
</evidence>
<gene>
    <name evidence="9" type="ORF">MGAL_10B088583</name>
</gene>
<dbReference type="Pfam" id="PF00169">
    <property type="entry name" value="PH"/>
    <property type="match status" value="1"/>
</dbReference>
<feature type="domain" description="PH" evidence="7">
    <location>
        <begin position="26"/>
        <end position="118"/>
    </location>
</feature>
<evidence type="ECO:0000256" key="3">
    <source>
        <dbReference type="ARBA" id="ARBA00013037"/>
    </source>
</evidence>
<protein>
    <recommendedName>
        <fullName evidence="3">phosphatidylinositol-3,4-bisphosphate 4-phosphatase</fullName>
        <ecNumber evidence="3">3.1.3.66</ecNumber>
    </recommendedName>
</protein>
<dbReference type="PROSITE" id="PS50003">
    <property type="entry name" value="PH_DOMAIN"/>
    <property type="match status" value="1"/>
</dbReference>
<dbReference type="InterPro" id="IPR000008">
    <property type="entry name" value="C2_dom"/>
</dbReference>
<dbReference type="InterPro" id="IPR039034">
    <property type="entry name" value="INPP4"/>
</dbReference>
<dbReference type="Pfam" id="PF00168">
    <property type="entry name" value="C2"/>
    <property type="match status" value="1"/>
</dbReference>
<sequence length="1001" mass="113982">MRFNSKELTHIVEQGVVDKEGILSMKYKPEGRIFKKEETYITRHCKLKGNLLFYYKNKESRTEPLGVLVLERCTIELDDEIDNAFIIVFEGDEPTYHFATRTETERDEWIQALHLSSYECLKMQLQSLREQIQAKTGRDPVSQPPPTETGMAFETQSGNANTNDEPAIEICLSCEDLPNDSSANPPNPFIVIYTINPPQQQTWVQHSHTEVVEKTNCPQFLKTIGFGDSNGIDTNTRIKLTVYHVKERLTGTMSQMGQVIFTVQDVLTSHQMELALPLQGPDPVDCGTVKVMAWADDCKNDKLKRSAGRRRSKRVDTLRPLYRGIITRTFRFDTSDGGVKLLVHEYMAEAKLAFDIPLQLIKLWIDEEKSMIDQMKNLGQMSTRCQHACQEATEHCTSIVMLYEQHYHLISSFKGPSFKPSIKKGDKDLEFAPLNLHLQRMTVINELNDTTSWYDIVTVGAFTAYAQKYKHGGLMKLLQHQKEFYSADGTLSKNTKLDKACQLINSIHKLNVKVEHDCQRLYGSASNGSFSEMKSIAEQITEHVKELVNVCDNKLLQGSEELYNAVREEVLYQKTLEMSKNELTESFTDLDMESSTENLSGTNFKKNPSMEPWELSRVNTEAACVCLTSLIESLESVDKTKWLESISQDVAKLKNFVAVLQNKAVSFMTFLNIMENKGHSKLNYTIKYRRDVCFSHAVTALVTGFMTKLTTHTTDTHFLNQLCQVGMLVQFEGLLSCHSDENGMIEDMMVAVDDLSQVVFRVKVEEQVDEGPVLSLHGKLKYGSNPDFQRHCLVVTVPVKQELFERLPDPLQRGKDINITPVFFNIGINEQATVAERFGDTSLQEKINFDNYGILYRYIEKYQVKIGDPDNGKTGLGTVGDLMQRLQYQVMAKKSKNTEVLKLASELTRKLQGIRFTSCKSAKDRTAMSITLEQVYILQQEHDLASHVFTQALDCFRSEGVRRENTLKNIGCRKYAFNSFQLLYVPKLYRPPNGTYGNVQG</sequence>
<evidence type="ECO:0000259" key="7">
    <source>
        <dbReference type="PROSITE" id="PS50003"/>
    </source>
</evidence>
<dbReference type="EC" id="3.1.3.66" evidence="3"/>
<evidence type="ECO:0000256" key="4">
    <source>
        <dbReference type="ARBA" id="ARBA00022801"/>
    </source>
</evidence>
<dbReference type="Proteomes" id="UP000596742">
    <property type="component" value="Unassembled WGS sequence"/>
</dbReference>
<dbReference type="InterPro" id="IPR001849">
    <property type="entry name" value="PH_domain"/>
</dbReference>
<name>A0A8B6C747_MYTGA</name>
<keyword evidence="4 9" id="KW-0378">Hydrolase</keyword>
<dbReference type="PANTHER" id="PTHR12187">
    <property type="entry name" value="AGAP000124-PA"/>
    <property type="match status" value="1"/>
</dbReference>
<dbReference type="SUPFAM" id="SSF49562">
    <property type="entry name" value="C2 domain (Calcium/lipid-binding domain, CaLB)"/>
    <property type="match status" value="1"/>
</dbReference>
<dbReference type="SUPFAM" id="SSF50729">
    <property type="entry name" value="PH domain-like"/>
    <property type="match status" value="1"/>
</dbReference>
<dbReference type="UniPathway" id="UPA00944"/>
<evidence type="ECO:0000259" key="8">
    <source>
        <dbReference type="PROSITE" id="PS50004"/>
    </source>
</evidence>
<dbReference type="InterPro" id="IPR011993">
    <property type="entry name" value="PH-like_dom_sf"/>
</dbReference>
<organism evidence="9 10">
    <name type="scientific">Mytilus galloprovincialis</name>
    <name type="common">Mediterranean mussel</name>
    <dbReference type="NCBI Taxonomy" id="29158"/>
    <lineage>
        <taxon>Eukaryota</taxon>
        <taxon>Metazoa</taxon>
        <taxon>Spiralia</taxon>
        <taxon>Lophotrochozoa</taxon>
        <taxon>Mollusca</taxon>
        <taxon>Bivalvia</taxon>
        <taxon>Autobranchia</taxon>
        <taxon>Pteriomorphia</taxon>
        <taxon>Mytilida</taxon>
        <taxon>Mytiloidea</taxon>
        <taxon>Mytilidae</taxon>
        <taxon>Mytilinae</taxon>
        <taxon>Mytilus</taxon>
    </lineage>
</organism>
<keyword evidence="5" id="KW-0443">Lipid metabolism</keyword>
<dbReference type="GO" id="GO:0016316">
    <property type="term" value="F:phosphatidylinositol-3,4-bisphosphate 4-phosphatase activity"/>
    <property type="evidence" value="ECO:0007669"/>
    <property type="project" value="UniProtKB-EC"/>
</dbReference>
<dbReference type="PANTHER" id="PTHR12187:SF11">
    <property type="entry name" value="PHOSPHATIDYLINOSITOL-3,4-BISPHOSPHATE 4-PHOSPHATASE"/>
    <property type="match status" value="1"/>
</dbReference>
<comment type="similarity">
    <text evidence="2">Belongs to the inositol 3,4-bisphosphate 4-phosphatase family.</text>
</comment>
<dbReference type="PROSITE" id="PS50004">
    <property type="entry name" value="C2"/>
    <property type="match status" value="1"/>
</dbReference>
<evidence type="ECO:0000256" key="6">
    <source>
        <dbReference type="SAM" id="MobiDB-lite"/>
    </source>
</evidence>
<evidence type="ECO:0000256" key="5">
    <source>
        <dbReference type="ARBA" id="ARBA00023098"/>
    </source>
</evidence>
<proteinExistence type="inferred from homology"/>
<dbReference type="InterPro" id="IPR035892">
    <property type="entry name" value="C2_domain_sf"/>
</dbReference>
<comment type="pathway">
    <text evidence="1">Signal transduction; phosphatidylinositol signaling pathway.</text>
</comment>
<dbReference type="EMBL" id="UYJE01001315">
    <property type="protein sequence ID" value="VDI01176.1"/>
    <property type="molecule type" value="Genomic_DNA"/>
</dbReference>